<evidence type="ECO:0000259" key="2">
    <source>
        <dbReference type="Pfam" id="PF00536"/>
    </source>
</evidence>
<evidence type="ECO:0000313" key="4">
    <source>
        <dbReference type="Proteomes" id="UP000585474"/>
    </source>
</evidence>
<dbReference type="SUPFAM" id="SSF47769">
    <property type="entry name" value="SAM/Pointed domain"/>
    <property type="match status" value="1"/>
</dbReference>
<organism evidence="3 4">
    <name type="scientific">Actinidia rufa</name>
    <dbReference type="NCBI Taxonomy" id="165716"/>
    <lineage>
        <taxon>Eukaryota</taxon>
        <taxon>Viridiplantae</taxon>
        <taxon>Streptophyta</taxon>
        <taxon>Embryophyta</taxon>
        <taxon>Tracheophyta</taxon>
        <taxon>Spermatophyta</taxon>
        <taxon>Magnoliopsida</taxon>
        <taxon>eudicotyledons</taxon>
        <taxon>Gunneridae</taxon>
        <taxon>Pentapetalae</taxon>
        <taxon>asterids</taxon>
        <taxon>Ericales</taxon>
        <taxon>Actinidiaceae</taxon>
        <taxon>Actinidia</taxon>
    </lineage>
</organism>
<dbReference type="Pfam" id="PF00536">
    <property type="entry name" value="SAM_1"/>
    <property type="match status" value="1"/>
</dbReference>
<evidence type="ECO:0000256" key="1">
    <source>
        <dbReference type="ARBA" id="ARBA00022737"/>
    </source>
</evidence>
<evidence type="ECO:0000313" key="3">
    <source>
        <dbReference type="EMBL" id="GFZ21277.1"/>
    </source>
</evidence>
<accession>A0A7J0HDR9</accession>
<dbReference type="EMBL" id="BJWL01000029">
    <property type="protein sequence ID" value="GFZ21277.1"/>
    <property type="molecule type" value="Genomic_DNA"/>
</dbReference>
<dbReference type="InterPro" id="IPR001660">
    <property type="entry name" value="SAM"/>
</dbReference>
<protein>
    <submittedName>
        <fullName evidence="3">Sterile alpha motif (SAM) domain-containing protein</fullName>
    </submittedName>
</protein>
<comment type="caution">
    <text evidence="3">The sequence shown here is derived from an EMBL/GenBank/DDBJ whole genome shotgun (WGS) entry which is preliminary data.</text>
</comment>
<proteinExistence type="predicted"/>
<reference evidence="3 4" key="1">
    <citation type="submission" date="2019-07" db="EMBL/GenBank/DDBJ databases">
        <title>De Novo Assembly of kiwifruit Actinidia rufa.</title>
        <authorList>
            <person name="Sugita-Konishi S."/>
            <person name="Sato K."/>
            <person name="Mori E."/>
            <person name="Abe Y."/>
            <person name="Kisaki G."/>
            <person name="Hamano K."/>
            <person name="Suezawa K."/>
            <person name="Otani M."/>
            <person name="Fukuda T."/>
            <person name="Manabe T."/>
            <person name="Gomi K."/>
            <person name="Tabuchi M."/>
            <person name="Akimitsu K."/>
            <person name="Kataoka I."/>
        </authorList>
    </citation>
    <scope>NUCLEOTIDE SEQUENCE [LARGE SCALE GENOMIC DNA]</scope>
    <source>
        <strain evidence="4">cv. Fuchu</strain>
    </source>
</reference>
<name>A0A7J0HDR9_9ERIC</name>
<dbReference type="Gene3D" id="1.10.150.50">
    <property type="entry name" value="Transcription Factor, Ets-1"/>
    <property type="match status" value="1"/>
</dbReference>
<keyword evidence="1" id="KW-0677">Repeat</keyword>
<feature type="domain" description="SAM" evidence="2">
    <location>
        <begin position="434"/>
        <end position="481"/>
    </location>
</feature>
<dbReference type="Proteomes" id="UP000585474">
    <property type="component" value="Unassembled WGS sequence"/>
</dbReference>
<dbReference type="AlphaFoldDB" id="A0A7J0HDR9"/>
<gene>
    <name evidence="3" type="ORF">Acr_29g0004390</name>
</gene>
<dbReference type="PANTHER" id="PTHR10627">
    <property type="entry name" value="SCP160"/>
    <property type="match status" value="1"/>
</dbReference>
<dbReference type="PANTHER" id="PTHR10627:SF74">
    <property type="entry name" value="OS08G0526500 PROTEIN"/>
    <property type="match status" value="1"/>
</dbReference>
<dbReference type="OrthoDB" id="76949at2759"/>
<sequence length="545" mass="60783">MAETTKFSPHDRPVHGYQLEDRHPTVAKRWLVVASRPNCNTRTVRKGRRSCPAMALRCLTCDMPTTASVSRQLTQRLVGSFANLGAGLDLVVGAPTIASRPSFCTVTLPSLLYSNNPAATLVLAWPELTRANTSWDVRAEDSGHRPWAPFLQAFTVVKRAGPVFDSGFSESQLAAGSKRSVRDRLGSGVDGFLLSNKRQRGDSDKLTMHNANGGDGNKLTKKFCDNIAFLNFDVIITNLIVFLGITTDMRLGKDDLRFKLMRKNMLGQVRGDIQRNGVDLREMLSREAGPSTTSLRRRHRMPERADARHLVPERKDASIMSQYPSTRSADALFHMDSLRKSYSPWTLDQLRQRSPDRALRTSRYLSPERRNEAVMRRPLLGTYDDARAVSYMSTVPYMTKPTITAASGKPLVPPPAPPPQLRGIMHKSSYTGNEHLTVDGLLHSLGLEKFAIYFKAEEVDMTALRQMGDRDLKELGIPMVGDGEDEGGWLWRSAMGKTKWVIAEVVMGRMEEGVKSVMVEMEGWCSGARERDCEKGQVCHLCKTA</sequence>
<keyword evidence="4" id="KW-1185">Reference proteome</keyword>
<dbReference type="InterPro" id="IPR013761">
    <property type="entry name" value="SAM/pointed_sf"/>
</dbReference>